<dbReference type="AlphaFoldDB" id="A0A7W9EZE5"/>
<dbReference type="Proteomes" id="UP000535415">
    <property type="component" value="Unassembled WGS sequence"/>
</dbReference>
<accession>A0A7W9EZE5</accession>
<dbReference type="RefSeq" id="WP_183527979.1">
    <property type="nucleotide sequence ID" value="NZ_JACIJM010000004.1"/>
</dbReference>
<gene>
    <name evidence="1" type="ORF">FHS72_001689</name>
</gene>
<dbReference type="InterPro" id="IPR021508">
    <property type="entry name" value="Gp17-like"/>
</dbReference>
<sequence>MTYAVSGALQSAIYEALQTDPALTALVGDAVYDTVPAGPRAEVYVSLGAEQVRDQSDGTGNGALHELVIRVVSEQSGFARAKQVAAVVSDVLHNADLTLSRGVLVFLHFSKARAQRARTGTARQIDLTFRARICDGAPVTP</sequence>
<evidence type="ECO:0000313" key="1">
    <source>
        <dbReference type="EMBL" id="MBB5722065.1"/>
    </source>
</evidence>
<protein>
    <recommendedName>
        <fullName evidence="3">DUF3168 domain-containing protein</fullName>
    </recommendedName>
</protein>
<organism evidence="1 2">
    <name type="scientific">Yoonia ponticola</name>
    <dbReference type="NCBI Taxonomy" id="1524255"/>
    <lineage>
        <taxon>Bacteria</taxon>
        <taxon>Pseudomonadati</taxon>
        <taxon>Pseudomonadota</taxon>
        <taxon>Alphaproteobacteria</taxon>
        <taxon>Rhodobacterales</taxon>
        <taxon>Paracoccaceae</taxon>
        <taxon>Yoonia</taxon>
    </lineage>
</organism>
<dbReference type="Gene3D" id="3.30.2000.30">
    <property type="match status" value="1"/>
</dbReference>
<reference evidence="1 2" key="1">
    <citation type="submission" date="2020-08" db="EMBL/GenBank/DDBJ databases">
        <title>Genomic Encyclopedia of Type Strains, Phase IV (KMG-IV): sequencing the most valuable type-strain genomes for metagenomic binning, comparative biology and taxonomic classification.</title>
        <authorList>
            <person name="Goeker M."/>
        </authorList>
    </citation>
    <scope>NUCLEOTIDE SEQUENCE [LARGE SCALE GENOMIC DNA]</scope>
    <source>
        <strain evidence="1 2">DSM 101064</strain>
    </source>
</reference>
<comment type="caution">
    <text evidence="1">The sequence shown here is derived from an EMBL/GenBank/DDBJ whole genome shotgun (WGS) entry which is preliminary data.</text>
</comment>
<dbReference type="Pfam" id="PF11367">
    <property type="entry name" value="Tail_completion_gp17"/>
    <property type="match status" value="1"/>
</dbReference>
<evidence type="ECO:0008006" key="3">
    <source>
        <dbReference type="Google" id="ProtNLM"/>
    </source>
</evidence>
<name>A0A7W9EZE5_9RHOB</name>
<proteinExistence type="predicted"/>
<dbReference type="InterPro" id="IPR053745">
    <property type="entry name" value="Viral_Tail_Comp_sf"/>
</dbReference>
<evidence type="ECO:0000313" key="2">
    <source>
        <dbReference type="Proteomes" id="UP000535415"/>
    </source>
</evidence>
<keyword evidence="2" id="KW-1185">Reference proteome</keyword>
<dbReference type="EMBL" id="JACIJM010000004">
    <property type="protein sequence ID" value="MBB5722065.1"/>
    <property type="molecule type" value="Genomic_DNA"/>
</dbReference>